<protein>
    <submittedName>
        <fullName evidence="2">Phenylalanine ammonia-lyase class 3-like</fullName>
    </submittedName>
</protein>
<organism evidence="1 2">
    <name type="scientific">Arachis duranensis</name>
    <name type="common">Wild peanut</name>
    <dbReference type="NCBI Taxonomy" id="130453"/>
    <lineage>
        <taxon>Eukaryota</taxon>
        <taxon>Viridiplantae</taxon>
        <taxon>Streptophyta</taxon>
        <taxon>Embryophyta</taxon>
        <taxon>Tracheophyta</taxon>
        <taxon>Spermatophyta</taxon>
        <taxon>Magnoliopsida</taxon>
        <taxon>eudicotyledons</taxon>
        <taxon>Gunneridae</taxon>
        <taxon>Pentapetalae</taxon>
        <taxon>rosids</taxon>
        <taxon>fabids</taxon>
        <taxon>Fabales</taxon>
        <taxon>Fabaceae</taxon>
        <taxon>Papilionoideae</taxon>
        <taxon>50 kb inversion clade</taxon>
        <taxon>dalbergioids sensu lato</taxon>
        <taxon>Dalbergieae</taxon>
        <taxon>Pterocarpus clade</taxon>
        <taxon>Arachis</taxon>
    </lineage>
</organism>
<dbReference type="Proteomes" id="UP000515211">
    <property type="component" value="Chromosome 10"/>
</dbReference>
<dbReference type="Gene3D" id="1.10.275.10">
    <property type="entry name" value="Fumarase/aspartase (N-terminal domain)"/>
    <property type="match status" value="1"/>
</dbReference>
<dbReference type="RefSeq" id="XP_052111570.1">
    <property type="nucleotide sequence ID" value="XM_052255610.1"/>
</dbReference>
<name>A0A9C6T7W3_ARADU</name>
<reference evidence="1" key="1">
    <citation type="journal article" date="2016" name="Nat. Genet.">
        <title>The genome sequences of Arachis duranensis and Arachis ipaensis, the diploid ancestors of cultivated peanut.</title>
        <authorList>
            <person name="Bertioli D.J."/>
            <person name="Cannon S.B."/>
            <person name="Froenicke L."/>
            <person name="Huang G."/>
            <person name="Farmer A.D."/>
            <person name="Cannon E.K."/>
            <person name="Liu X."/>
            <person name="Gao D."/>
            <person name="Clevenger J."/>
            <person name="Dash S."/>
            <person name="Ren L."/>
            <person name="Moretzsohn M.C."/>
            <person name="Shirasawa K."/>
            <person name="Huang W."/>
            <person name="Vidigal B."/>
            <person name="Abernathy B."/>
            <person name="Chu Y."/>
            <person name="Niederhuth C.E."/>
            <person name="Umale P."/>
            <person name="Araujo A.C."/>
            <person name="Kozik A."/>
            <person name="Kim K.D."/>
            <person name="Burow M.D."/>
            <person name="Varshney R.K."/>
            <person name="Wang X."/>
            <person name="Zhang X."/>
            <person name="Barkley N."/>
            <person name="Guimaraes P.M."/>
            <person name="Isobe S."/>
            <person name="Guo B."/>
            <person name="Liao B."/>
            <person name="Stalker H.T."/>
            <person name="Schmitz R.J."/>
            <person name="Scheffler B.E."/>
            <person name="Leal-Bertioli S.C."/>
            <person name="Xun X."/>
            <person name="Jackson S.A."/>
            <person name="Michelmore R."/>
            <person name="Ozias-Akins P."/>
        </authorList>
    </citation>
    <scope>NUCLEOTIDE SEQUENCE [LARGE SCALE GENOMIC DNA]</scope>
    <source>
        <strain evidence="1">cv. V14167</strain>
    </source>
</reference>
<sequence length="137" mass="15050">MCERLACLTVAGNSTRDLGGGVELECPLIKERLSLFTPAAIAAGVGCTQNVQILLGLLLMDIARILNCAIFGHESELSHTLPKSAMRAAMLVRVNTFLQGLLFPKIANEKCILECDWLELEKRIRERAERELLQATG</sequence>
<accession>A0A9C6T7W3</accession>
<reference evidence="2" key="2">
    <citation type="submission" date="2025-08" db="UniProtKB">
        <authorList>
            <consortium name="RefSeq"/>
        </authorList>
    </citation>
    <scope>IDENTIFICATION</scope>
    <source>
        <tissue evidence="2">Whole plant</tissue>
    </source>
</reference>
<dbReference type="AlphaFoldDB" id="A0A9C6T7W3"/>
<evidence type="ECO:0000313" key="1">
    <source>
        <dbReference type="Proteomes" id="UP000515211"/>
    </source>
</evidence>
<dbReference type="InterPro" id="IPR024083">
    <property type="entry name" value="Fumarase/histidase_N"/>
</dbReference>
<dbReference type="GeneID" id="107469516"/>
<gene>
    <name evidence="2" type="primary">LOC107469516</name>
</gene>
<dbReference type="KEGG" id="adu:107469516"/>
<evidence type="ECO:0000313" key="2">
    <source>
        <dbReference type="RefSeq" id="XP_052111570.1"/>
    </source>
</evidence>
<keyword evidence="1" id="KW-1185">Reference proteome</keyword>
<proteinExistence type="predicted"/>